<dbReference type="Pfam" id="PF00472">
    <property type="entry name" value="RF-1"/>
    <property type="match status" value="1"/>
</dbReference>
<feature type="domain" description="Prokaryotic-type class I peptide chain release factors" evidence="5">
    <location>
        <begin position="71"/>
        <end position="87"/>
    </location>
</feature>
<dbReference type="PANTHER" id="PTHR11075">
    <property type="entry name" value="PEPTIDE CHAIN RELEASE FACTOR"/>
    <property type="match status" value="1"/>
</dbReference>
<dbReference type="EMBL" id="UFQT01001425">
    <property type="protein sequence ID" value="SSX30499.1"/>
    <property type="molecule type" value="Genomic_DNA"/>
</dbReference>
<dbReference type="Gene3D" id="3.30.160.20">
    <property type="match status" value="1"/>
</dbReference>
<name>A0A336LAF5_CULSO</name>
<dbReference type="AlphaFoldDB" id="A0A336LAF5"/>
<dbReference type="GO" id="GO:0016150">
    <property type="term" value="F:translation release factor activity, codon nonspecific"/>
    <property type="evidence" value="ECO:0007669"/>
    <property type="project" value="TreeGrafter"/>
</dbReference>
<dbReference type="GO" id="GO:0004045">
    <property type="term" value="F:peptidyl-tRNA hydrolase activity"/>
    <property type="evidence" value="ECO:0007669"/>
    <property type="project" value="UniProtKB-EC"/>
</dbReference>
<evidence type="ECO:0000259" key="5">
    <source>
        <dbReference type="PROSITE" id="PS00745"/>
    </source>
</evidence>
<sequence length="198" mass="23090">MLNSIRTIISSTNYMKSQNLMLVNRFFTSDLSLEKLYPNSSLKITTPNPPPKGDKFNGYIPMNELEITYSRSSGPGGQNVNTVNTKVDLRFKFDKISFISDETKKRMMEQYKHRITKEGYFVIKSELTRHQQLNLADALEKLRTVIRESEKPLTKEPNPDDVIIRLKRQEKANRERLFIKRQRSQVKADRRASDSMSL</sequence>
<dbReference type="VEuPathDB" id="VectorBase:CSON002554"/>
<evidence type="ECO:0000256" key="2">
    <source>
        <dbReference type="ARBA" id="ARBA00038225"/>
    </source>
</evidence>
<dbReference type="InterPro" id="IPR000352">
    <property type="entry name" value="Pep_chain_release_fac_I"/>
</dbReference>
<reference evidence="6" key="1">
    <citation type="submission" date="2018-04" db="EMBL/GenBank/DDBJ databases">
        <authorList>
            <person name="Go L.Y."/>
            <person name="Mitchell J.A."/>
        </authorList>
    </citation>
    <scope>NUCLEOTIDE SEQUENCE</scope>
    <source>
        <tissue evidence="6">Whole organism</tissue>
    </source>
</reference>
<dbReference type="GO" id="GO:0005762">
    <property type="term" value="C:mitochondrial large ribosomal subunit"/>
    <property type="evidence" value="ECO:0007669"/>
    <property type="project" value="TreeGrafter"/>
</dbReference>
<dbReference type="PANTHER" id="PTHR11075:SF54">
    <property type="entry name" value="LARGE RIBOSOMAL SUBUNIT PROTEIN ML62"/>
    <property type="match status" value="1"/>
</dbReference>
<evidence type="ECO:0000256" key="4">
    <source>
        <dbReference type="ARBA" id="ARBA00041531"/>
    </source>
</evidence>
<dbReference type="NCBIfam" id="NF006718">
    <property type="entry name" value="PRK09256.1"/>
    <property type="match status" value="1"/>
</dbReference>
<proteinExistence type="inferred from homology"/>
<evidence type="ECO:0000256" key="3">
    <source>
        <dbReference type="ARBA" id="ARBA00039441"/>
    </source>
</evidence>
<dbReference type="EMBL" id="UFQS01001425">
    <property type="protein sequence ID" value="SSX10818.1"/>
    <property type="molecule type" value="Genomic_DNA"/>
</dbReference>
<dbReference type="FunFam" id="3.30.160.20:FF:000046">
    <property type="entry name" value="Peptidyl-tRNA hydrolase ICT1"/>
    <property type="match status" value="1"/>
</dbReference>
<dbReference type="EC" id="3.1.1.29" evidence="1"/>
<gene>
    <name evidence="6" type="primary">CSON002554</name>
</gene>
<dbReference type="GO" id="GO:0070126">
    <property type="term" value="P:mitochondrial translational termination"/>
    <property type="evidence" value="ECO:0007669"/>
    <property type="project" value="TreeGrafter"/>
</dbReference>
<accession>A0A336LAF5</accession>
<dbReference type="PROSITE" id="PS00745">
    <property type="entry name" value="RF_PROK_I"/>
    <property type="match status" value="1"/>
</dbReference>
<evidence type="ECO:0000256" key="1">
    <source>
        <dbReference type="ARBA" id="ARBA00013260"/>
    </source>
</evidence>
<dbReference type="SUPFAM" id="SSF110916">
    <property type="entry name" value="Peptidyl-tRNA hydrolase domain-like"/>
    <property type="match status" value="1"/>
</dbReference>
<protein>
    <recommendedName>
        <fullName evidence="3">Large ribosomal subunit protein mL62</fullName>
        <ecNumber evidence="1">3.1.1.29</ecNumber>
    </recommendedName>
    <alternativeName>
        <fullName evidence="4">Peptidyl-tRNA hydrolase ICT1, mitochondrial</fullName>
    </alternativeName>
</protein>
<dbReference type="OMA" id="GGQNVNC"/>
<evidence type="ECO:0000313" key="7">
    <source>
        <dbReference type="EMBL" id="SSX30499.1"/>
    </source>
</evidence>
<dbReference type="InterPro" id="IPR052104">
    <property type="entry name" value="Mito_Release_Factor_mL62"/>
</dbReference>
<comment type="similarity">
    <text evidence="2">Belongs to the prokaryotic/mitochondrial release factor family. Mitochondrion-specific ribosomal protein mL62 subfamily.</text>
</comment>
<organism evidence="6">
    <name type="scientific">Culicoides sonorensis</name>
    <name type="common">Biting midge</name>
    <dbReference type="NCBI Taxonomy" id="179676"/>
    <lineage>
        <taxon>Eukaryota</taxon>
        <taxon>Metazoa</taxon>
        <taxon>Ecdysozoa</taxon>
        <taxon>Arthropoda</taxon>
        <taxon>Hexapoda</taxon>
        <taxon>Insecta</taxon>
        <taxon>Pterygota</taxon>
        <taxon>Neoptera</taxon>
        <taxon>Endopterygota</taxon>
        <taxon>Diptera</taxon>
        <taxon>Nematocera</taxon>
        <taxon>Chironomoidea</taxon>
        <taxon>Ceratopogonidae</taxon>
        <taxon>Ceratopogoninae</taxon>
        <taxon>Culicoides</taxon>
        <taxon>Monoculicoides</taxon>
    </lineage>
</organism>
<reference evidence="7" key="2">
    <citation type="submission" date="2018-07" db="EMBL/GenBank/DDBJ databases">
        <authorList>
            <person name="Quirk P.G."/>
            <person name="Krulwich T.A."/>
        </authorList>
    </citation>
    <scope>NUCLEOTIDE SEQUENCE</scope>
</reference>
<evidence type="ECO:0000313" key="6">
    <source>
        <dbReference type="EMBL" id="SSX10818.1"/>
    </source>
</evidence>